<feature type="region of interest" description="Disordered" evidence="1">
    <location>
        <begin position="189"/>
        <end position="244"/>
    </location>
</feature>
<dbReference type="EMBL" id="CAJVRC010000865">
    <property type="protein sequence ID" value="CAG8899360.1"/>
    <property type="molecule type" value="Genomic_DNA"/>
</dbReference>
<dbReference type="GO" id="GO:0006355">
    <property type="term" value="P:regulation of DNA-templated transcription"/>
    <property type="evidence" value="ECO:0007669"/>
    <property type="project" value="TreeGrafter"/>
</dbReference>
<feature type="compositionally biased region" description="Basic and acidic residues" evidence="1">
    <location>
        <begin position="336"/>
        <end position="347"/>
    </location>
</feature>
<feature type="compositionally biased region" description="Low complexity" evidence="1">
    <location>
        <begin position="226"/>
        <end position="239"/>
    </location>
</feature>
<dbReference type="Gene3D" id="3.90.1140.10">
    <property type="entry name" value="Cyclic phosphodiesterase"/>
    <property type="match status" value="1"/>
</dbReference>
<evidence type="ECO:0000256" key="1">
    <source>
        <dbReference type="SAM" id="MobiDB-lite"/>
    </source>
</evidence>
<keyword evidence="4" id="KW-1185">Reference proteome</keyword>
<accession>A0A9W4P391</accession>
<gene>
    <name evidence="3" type="ORF">PEGY_LOCUS5648</name>
</gene>
<proteinExistence type="predicted"/>
<feature type="region of interest" description="Disordered" evidence="1">
    <location>
        <begin position="1"/>
        <end position="25"/>
    </location>
</feature>
<dbReference type="PANTHER" id="PTHR13360:SF1">
    <property type="entry name" value="ACTIVATING SIGNAL COINTEGRATOR 1 COMPLEX SUBUNIT 1"/>
    <property type="match status" value="1"/>
</dbReference>
<protein>
    <recommendedName>
        <fullName evidence="2">A-kinase anchor protein 7-like phosphoesterase domain-containing protein</fullName>
    </recommendedName>
</protein>
<dbReference type="AlphaFoldDB" id="A0A9W4P391"/>
<dbReference type="InterPro" id="IPR009210">
    <property type="entry name" value="ASCC1"/>
</dbReference>
<name>A0A9W4P391_9EURO</name>
<dbReference type="PANTHER" id="PTHR13360">
    <property type="entry name" value="ACTIVATING SIGNAL COINTEGRATOR 1 COMPLEX SUBUNIT 1"/>
    <property type="match status" value="1"/>
</dbReference>
<sequence>MTETAGLSTQQPRKPRPEKRQKRPQLTHFLCLPLINTKSLPQLDASLAAFKTAHLAAPGPAAQSSSEGQGDTFRLGLPSTAFRPLGTIHLTLGVMSLTNKERLDEALAFFQTLDLADLMNEAERATAHTQQKSAPDQSSPLTVSLESLHALPQGKSATILHASPVDPTGRLLPFCIKLRDKFIEAGFIQNEPDRRPARRQKNPRFVQDNHQASESATVSSDASLHQQESQNSSEPQEVSKNQEPSIIVITREPKPRPLLLHATLVNTIYVHGRQGQNKDANGKYPPKRLTFDARNLISQYRNYYSDDNRTIPHPVPARSSEDTESDNCRAESSAIPERDIISSEHRSHSAASLPPSRGYPFIWAKEIPLDTICICEMGAKKLYPGVNDEHGLNERLGEEYTVVAERSLNP</sequence>
<evidence type="ECO:0000313" key="4">
    <source>
        <dbReference type="Proteomes" id="UP001154252"/>
    </source>
</evidence>
<dbReference type="OrthoDB" id="277832at2759"/>
<evidence type="ECO:0000313" key="3">
    <source>
        <dbReference type="EMBL" id="CAG8899360.1"/>
    </source>
</evidence>
<dbReference type="GO" id="GO:0005634">
    <property type="term" value="C:nucleus"/>
    <property type="evidence" value="ECO:0007669"/>
    <property type="project" value="TreeGrafter"/>
</dbReference>
<feature type="compositionally biased region" description="Basic residues" evidence="1">
    <location>
        <begin position="13"/>
        <end position="25"/>
    </location>
</feature>
<dbReference type="Pfam" id="PF10469">
    <property type="entry name" value="AKAP7_NLS"/>
    <property type="match status" value="1"/>
</dbReference>
<comment type="caution">
    <text evidence="3">The sequence shown here is derived from an EMBL/GenBank/DDBJ whole genome shotgun (WGS) entry which is preliminary data.</text>
</comment>
<dbReference type="GO" id="GO:0006307">
    <property type="term" value="P:DNA alkylation repair"/>
    <property type="evidence" value="ECO:0007669"/>
    <property type="project" value="InterPro"/>
</dbReference>
<dbReference type="Proteomes" id="UP001154252">
    <property type="component" value="Unassembled WGS sequence"/>
</dbReference>
<evidence type="ECO:0000259" key="2">
    <source>
        <dbReference type="Pfam" id="PF10469"/>
    </source>
</evidence>
<reference evidence="3" key="1">
    <citation type="submission" date="2021-07" db="EMBL/GenBank/DDBJ databases">
        <authorList>
            <person name="Branca A.L. A."/>
        </authorList>
    </citation>
    <scope>NUCLEOTIDE SEQUENCE</scope>
</reference>
<dbReference type="InterPro" id="IPR019510">
    <property type="entry name" value="AKAP7-like_phosphoesterase"/>
</dbReference>
<feature type="domain" description="A-kinase anchor protein 7-like phosphoesterase" evidence="2">
    <location>
        <begin position="27"/>
        <end position="303"/>
    </location>
</feature>
<feature type="region of interest" description="Disordered" evidence="1">
    <location>
        <begin position="305"/>
        <end position="353"/>
    </location>
</feature>
<feature type="compositionally biased region" description="Polar residues" evidence="1">
    <location>
        <begin position="208"/>
        <end position="225"/>
    </location>
</feature>
<organism evidence="3 4">
    <name type="scientific">Penicillium egyptiacum</name>
    <dbReference type="NCBI Taxonomy" id="1303716"/>
    <lineage>
        <taxon>Eukaryota</taxon>
        <taxon>Fungi</taxon>
        <taxon>Dikarya</taxon>
        <taxon>Ascomycota</taxon>
        <taxon>Pezizomycotina</taxon>
        <taxon>Eurotiomycetes</taxon>
        <taxon>Eurotiomycetidae</taxon>
        <taxon>Eurotiales</taxon>
        <taxon>Aspergillaceae</taxon>
        <taxon>Penicillium</taxon>
    </lineage>
</organism>